<dbReference type="InterPro" id="IPR029050">
    <property type="entry name" value="Immunoprotect_excell_Ig-like"/>
</dbReference>
<evidence type="ECO:0000313" key="4">
    <source>
        <dbReference type="Proteomes" id="UP000886723"/>
    </source>
</evidence>
<protein>
    <recommendedName>
        <fullName evidence="5">DUF4352 domain-containing protein</fullName>
    </recommendedName>
</protein>
<dbReference type="AlphaFoldDB" id="A0A9D1NWN0"/>
<keyword evidence="1 2" id="KW-0732">Signal</keyword>
<comment type="caution">
    <text evidence="3">The sequence shown here is derived from an EMBL/GenBank/DDBJ whole genome shotgun (WGS) entry which is preliminary data.</text>
</comment>
<accession>A0A9D1NWN0</accession>
<dbReference type="Gene3D" id="2.60.40.1240">
    <property type="match status" value="1"/>
</dbReference>
<feature type="chain" id="PRO_5039657722" description="DUF4352 domain-containing protein" evidence="2">
    <location>
        <begin position="37"/>
        <end position="399"/>
    </location>
</feature>
<evidence type="ECO:0000256" key="1">
    <source>
        <dbReference type="ARBA" id="ARBA00022729"/>
    </source>
</evidence>
<name>A0A9D1NWN0_9FIRM</name>
<evidence type="ECO:0000313" key="3">
    <source>
        <dbReference type="EMBL" id="HIV13563.1"/>
    </source>
</evidence>
<organism evidence="3 4">
    <name type="scientific">Candidatus Pullilachnospira stercoravium</name>
    <dbReference type="NCBI Taxonomy" id="2840913"/>
    <lineage>
        <taxon>Bacteria</taxon>
        <taxon>Bacillati</taxon>
        <taxon>Bacillota</taxon>
        <taxon>Clostridia</taxon>
        <taxon>Lachnospirales</taxon>
        <taxon>Lachnospiraceae</taxon>
        <taxon>Lachnospiraceae incertae sedis</taxon>
        <taxon>Candidatus Pullilachnospira</taxon>
    </lineage>
</organism>
<feature type="signal peptide" evidence="2">
    <location>
        <begin position="1"/>
        <end position="36"/>
    </location>
</feature>
<gene>
    <name evidence="3" type="ORF">IAA63_10550</name>
</gene>
<dbReference type="Proteomes" id="UP000886723">
    <property type="component" value="Unassembled WGS sequence"/>
</dbReference>
<reference evidence="3" key="2">
    <citation type="journal article" date="2021" name="PeerJ">
        <title>Extensive microbial diversity within the chicken gut microbiome revealed by metagenomics and culture.</title>
        <authorList>
            <person name="Gilroy R."/>
            <person name="Ravi A."/>
            <person name="Getino M."/>
            <person name="Pursley I."/>
            <person name="Horton D.L."/>
            <person name="Alikhan N.F."/>
            <person name="Baker D."/>
            <person name="Gharbi K."/>
            <person name="Hall N."/>
            <person name="Watson M."/>
            <person name="Adriaenssens E.M."/>
            <person name="Foster-Nyarko E."/>
            <person name="Jarju S."/>
            <person name="Secka A."/>
            <person name="Antonio M."/>
            <person name="Oren A."/>
            <person name="Chaudhuri R.R."/>
            <person name="La Ragione R."/>
            <person name="Hildebrand F."/>
            <person name="Pallen M.J."/>
        </authorList>
    </citation>
    <scope>NUCLEOTIDE SEQUENCE</scope>
    <source>
        <strain evidence="3">ChiBcec2-4451</strain>
    </source>
</reference>
<dbReference type="EMBL" id="DVON01000223">
    <property type="protein sequence ID" value="HIV13563.1"/>
    <property type="molecule type" value="Genomic_DNA"/>
</dbReference>
<reference evidence="3" key="1">
    <citation type="submission" date="2020-10" db="EMBL/GenBank/DDBJ databases">
        <authorList>
            <person name="Gilroy R."/>
        </authorList>
    </citation>
    <scope>NUCLEOTIDE SEQUENCE</scope>
    <source>
        <strain evidence="3">ChiBcec2-4451</strain>
    </source>
</reference>
<evidence type="ECO:0000256" key="2">
    <source>
        <dbReference type="SAM" id="SignalP"/>
    </source>
</evidence>
<evidence type="ECO:0008006" key="5">
    <source>
        <dbReference type="Google" id="ProtNLM"/>
    </source>
</evidence>
<sequence>MKKWKVPAGISFNPAGSRKRGILALLLAAVPLTVFAAGCSKKDFDASACASACLDSILKGDDTAARQLAEDQADDQAELLASVRSQLLSERVSLSLGDNGDGPGGVQLSPELEQNYTTLWEDIFAKTDYSVSSAEKADDDSYQVTLSTKQLELYGTLQELLPEKLQEYSEASGTAEGTDDSGLYASTMLEAYQEALGSASYGEEASAEITLSRTEDQLWTIDSEDMNTLLESLLDLSVMENGLFNVDPENAQTEATPNTTVPETTGDTVSAAVGDTVSMEKDGSVLAEFSVDSVEVTDARSPYDTSNPEKVVVITYTYTNTGSEDPLLFDEMSFTVTDGDTVCSPYYLDDLQTADIAQQGQGTVTASLAYGVSSGCTGITIHVNNPQLDTPVAIEASVS</sequence>
<proteinExistence type="predicted"/>